<dbReference type="PANTHER" id="PTHR40254">
    <property type="entry name" value="BLR0577 PROTEIN"/>
    <property type="match status" value="1"/>
</dbReference>
<dbReference type="RefSeq" id="WP_161050047.1">
    <property type="nucleotide sequence ID" value="NZ_WWCR01000008.1"/>
</dbReference>
<reference evidence="3 4" key="1">
    <citation type="submission" date="2019-12" db="EMBL/GenBank/DDBJ databases">
        <title>Novel species isolated from a subtropical stream in China.</title>
        <authorList>
            <person name="Lu H."/>
        </authorList>
    </citation>
    <scope>NUCLEOTIDE SEQUENCE [LARGE SCALE GENOMIC DNA]</scope>
    <source>
        <strain evidence="3 4">FT134W</strain>
    </source>
</reference>
<gene>
    <name evidence="3" type="ORF">GTP56_10385</name>
</gene>
<dbReference type="InterPro" id="IPR052189">
    <property type="entry name" value="L-asp_N-monooxygenase_NS-form"/>
</dbReference>
<dbReference type="Pfam" id="PF13454">
    <property type="entry name" value="NAD_binding_9"/>
    <property type="match status" value="1"/>
</dbReference>
<feature type="domain" description="FAD-dependent urate hydroxylase HpyO/Asp monooxygenase CreE-like FAD/NAD(P)-binding" evidence="2">
    <location>
        <begin position="8"/>
        <end position="183"/>
    </location>
</feature>
<dbReference type="InterPro" id="IPR036188">
    <property type="entry name" value="FAD/NAD-bd_sf"/>
</dbReference>
<feature type="region of interest" description="Disordered" evidence="1">
    <location>
        <begin position="620"/>
        <end position="645"/>
    </location>
</feature>
<dbReference type="AlphaFoldDB" id="A0A7X4H0E6"/>
<dbReference type="EMBL" id="WWCR01000008">
    <property type="protein sequence ID" value="MYM72605.1"/>
    <property type="molecule type" value="Genomic_DNA"/>
</dbReference>
<evidence type="ECO:0000313" key="4">
    <source>
        <dbReference type="Proteomes" id="UP000469734"/>
    </source>
</evidence>
<dbReference type="Proteomes" id="UP000469734">
    <property type="component" value="Unassembled WGS sequence"/>
</dbReference>
<organism evidence="3 4">
    <name type="scientific">Duganella margarita</name>
    <dbReference type="NCBI Taxonomy" id="2692170"/>
    <lineage>
        <taxon>Bacteria</taxon>
        <taxon>Pseudomonadati</taxon>
        <taxon>Pseudomonadota</taxon>
        <taxon>Betaproteobacteria</taxon>
        <taxon>Burkholderiales</taxon>
        <taxon>Oxalobacteraceae</taxon>
        <taxon>Telluria group</taxon>
        <taxon>Duganella</taxon>
    </lineage>
</organism>
<evidence type="ECO:0000313" key="3">
    <source>
        <dbReference type="EMBL" id="MYM72605.1"/>
    </source>
</evidence>
<sequence>MKRTSITIIGMGPRGLSVFERLAALALHRQLLLDLILIEPGECGPGVHVARQPQHLLINTLASQVTMFPAAGAVRHAPVCATPSLTVWAREMGYRRVGDRYYRLGGSGGHDIGEADYLPRSLLGEYLAWVYQQVAAALPAGVTVTHHRQRAVDLSQRPDGSSVIELESGYVVSSDFVFLTTGHGSNLPSDLDAWLGKFAQDHARYNSRLGFVRQVYPIEQLSRISAGARVAIQGLGLSAHDVIAELTVGRGGEFVAGPEGLRYLPSGREPRLTLCSRNCLPYAARGVNQKGLDGSHQARHFTVDAVEALRRQALIARGSSQLDFDRELLPLLKREMADAYRAAAAAASRSASAAGPDGAPAVSSPAHAAAELDEDALLADLLFPLQDRQFATLTEFRRYFRDWLQADLAAARRGNLASPTKAATDVLRDVRVTLQSAIEHGGLTPASHRKFLNVYHPAINRAAFGPPLRRNQELLALLDAGVITLQAGPGSRIDIDETESTYLLTTKFASGAEQHPVDVVVIARLEPFVPETDTSLLIRNMLKRGLVRPYYNGVFHPGGIDINRAGQPLDAGGAALANIWALGYLTEGAHYYTHALPRPQLRSRQVWDAEQCVMALAAKMAENQGRSPRKRPAASAQKDDTLQSN</sequence>
<comment type="caution">
    <text evidence="3">The sequence shown here is derived from an EMBL/GenBank/DDBJ whole genome shotgun (WGS) entry which is preliminary data.</text>
</comment>
<dbReference type="PANTHER" id="PTHR40254:SF1">
    <property type="entry name" value="BLR0577 PROTEIN"/>
    <property type="match status" value="1"/>
</dbReference>
<protein>
    <recommendedName>
        <fullName evidence="2">FAD-dependent urate hydroxylase HpyO/Asp monooxygenase CreE-like FAD/NAD(P)-binding domain-containing protein</fullName>
    </recommendedName>
</protein>
<evidence type="ECO:0000256" key="1">
    <source>
        <dbReference type="SAM" id="MobiDB-lite"/>
    </source>
</evidence>
<dbReference type="InterPro" id="IPR038732">
    <property type="entry name" value="HpyO/CreE_NAD-binding"/>
</dbReference>
<accession>A0A7X4H0E6</accession>
<dbReference type="SUPFAM" id="SSF51905">
    <property type="entry name" value="FAD/NAD(P)-binding domain"/>
    <property type="match status" value="1"/>
</dbReference>
<proteinExistence type="predicted"/>
<evidence type="ECO:0000259" key="2">
    <source>
        <dbReference type="Pfam" id="PF13454"/>
    </source>
</evidence>
<dbReference type="Gene3D" id="3.50.50.60">
    <property type="entry name" value="FAD/NAD(P)-binding domain"/>
    <property type="match status" value="1"/>
</dbReference>
<name>A0A7X4H0E6_9BURK</name>